<organism evidence="1 2">
    <name type="scientific">Plastoroseomonas hellenica</name>
    <dbReference type="NCBI Taxonomy" id="2687306"/>
    <lineage>
        <taxon>Bacteria</taxon>
        <taxon>Pseudomonadati</taxon>
        <taxon>Pseudomonadota</taxon>
        <taxon>Alphaproteobacteria</taxon>
        <taxon>Acetobacterales</taxon>
        <taxon>Acetobacteraceae</taxon>
        <taxon>Plastoroseomonas</taxon>
    </lineage>
</organism>
<dbReference type="GO" id="GO:0016740">
    <property type="term" value="F:transferase activity"/>
    <property type="evidence" value="ECO:0007669"/>
    <property type="project" value="UniProtKB-KW"/>
</dbReference>
<name>A0ABS5EV57_9PROT</name>
<dbReference type="InterPro" id="IPR044855">
    <property type="entry name" value="CoA-Trfase_III_dom3_sf"/>
</dbReference>
<accession>A0ABS5EV57</accession>
<dbReference type="Proteomes" id="UP001196870">
    <property type="component" value="Unassembled WGS sequence"/>
</dbReference>
<sequence length="471" mass="49294">MRETGQGEEARMDALAGLWRQAGLDARALDAVTLTGADPILPSGFKVGTAAQATIAASGLAAAEIHRRRGGPAQRVSVAMRDAAIEFRSEHYCAVNGQTRGDGWDSIAGLYPTGDGGFVRLHTNFPHHRAGVLKLLGCAGEREAVAAALMQWDAVAFETAAAEAGMAVSAARDFAAWDAHPQGQAVATLPPLVIERIGDAPPRPLPPLAERPLAGIRVLDLTRVIAGPVAGRTLAAHGADVLHVTAPHLPSLTALVIDTGRGKRCAALDLRDPDQKARMEGLARGADVFLQGYRPGALAGLGFGPEQLAAMNPGIVCVSLSAYGHRGPWAGRHGFDSLTQTATGINWAEARAAGEVKPRVLPCQVLDHGSGYLLALGAMAALMRRAEEGGSWLVRVCLAGTGHWMRGLGPQPDGMATPDIGEDQVHDRLEESRSGFGPLVAVKHAAVLERTPAHWALPSMPLGSHTAEWAS</sequence>
<keyword evidence="1" id="KW-0808">Transferase</keyword>
<proteinExistence type="predicted"/>
<dbReference type="InterPro" id="IPR003673">
    <property type="entry name" value="CoA-Trfase_fam_III"/>
</dbReference>
<dbReference type="InterPro" id="IPR050509">
    <property type="entry name" value="CoA-transferase_III"/>
</dbReference>
<dbReference type="Gene3D" id="3.40.50.10540">
    <property type="entry name" value="Crotonobetainyl-coa:carnitine coa-transferase, domain 1"/>
    <property type="match status" value="2"/>
</dbReference>
<reference evidence="2" key="1">
    <citation type="journal article" date="2021" name="Syst. Appl. Microbiol.">
        <title>Roseomonas hellenica sp. nov., isolated from roots of wild-growing Alkanna tinctoria.</title>
        <authorList>
            <person name="Rat A."/>
            <person name="Naranjo H.D."/>
            <person name="Lebbe L."/>
            <person name="Cnockaert M."/>
            <person name="Krigas N."/>
            <person name="Grigoriadou K."/>
            <person name="Maloupa E."/>
            <person name="Willems A."/>
        </authorList>
    </citation>
    <scope>NUCLEOTIDE SEQUENCE [LARGE SCALE GENOMIC DNA]</scope>
    <source>
        <strain evidence="2">LMG 31523</strain>
    </source>
</reference>
<dbReference type="PANTHER" id="PTHR48228">
    <property type="entry name" value="SUCCINYL-COA--D-CITRAMALATE COA-TRANSFERASE"/>
    <property type="match status" value="1"/>
</dbReference>
<dbReference type="EMBL" id="JAAGBB010000007">
    <property type="protein sequence ID" value="MBR0664177.1"/>
    <property type="molecule type" value="Genomic_DNA"/>
</dbReference>
<dbReference type="Gene3D" id="3.30.1540.10">
    <property type="entry name" value="formyl-coa transferase, domain 3"/>
    <property type="match status" value="1"/>
</dbReference>
<evidence type="ECO:0000313" key="1">
    <source>
        <dbReference type="EMBL" id="MBR0664177.1"/>
    </source>
</evidence>
<dbReference type="InterPro" id="IPR023606">
    <property type="entry name" value="CoA-Trfase_III_dom_1_sf"/>
</dbReference>
<evidence type="ECO:0000313" key="2">
    <source>
        <dbReference type="Proteomes" id="UP001196870"/>
    </source>
</evidence>
<comment type="caution">
    <text evidence="1">The sequence shown here is derived from an EMBL/GenBank/DDBJ whole genome shotgun (WGS) entry which is preliminary data.</text>
</comment>
<dbReference type="PANTHER" id="PTHR48228:SF4">
    <property type="entry name" value="BLR3030 PROTEIN"/>
    <property type="match status" value="1"/>
</dbReference>
<gene>
    <name evidence="1" type="ORF">GXW71_07395</name>
</gene>
<dbReference type="SUPFAM" id="SSF89796">
    <property type="entry name" value="CoA-transferase family III (CaiB/BaiF)"/>
    <property type="match status" value="2"/>
</dbReference>
<protein>
    <submittedName>
        <fullName evidence="1">CoA transferase</fullName>
    </submittedName>
</protein>
<keyword evidence="2" id="KW-1185">Reference proteome</keyword>
<dbReference type="Pfam" id="PF02515">
    <property type="entry name" value="CoA_transf_3"/>
    <property type="match status" value="2"/>
</dbReference>